<dbReference type="SUPFAM" id="SSF49503">
    <property type="entry name" value="Cupredoxins"/>
    <property type="match status" value="1"/>
</dbReference>
<accession>K2I739</accession>
<feature type="binding site" evidence="9">
    <location>
        <position position="96"/>
    </location>
    <ligand>
        <name>Cu cation</name>
        <dbReference type="ChEBI" id="CHEBI:23378"/>
    </ligand>
</feature>
<evidence type="ECO:0000313" key="12">
    <source>
        <dbReference type="Proteomes" id="UP000006765"/>
    </source>
</evidence>
<dbReference type="InterPro" id="IPR002386">
    <property type="entry name" value="Amicyanin/Pseudoazurin"/>
</dbReference>
<feature type="binding site" evidence="9">
    <location>
        <position position="50"/>
    </location>
    <ligand>
        <name>Cu cation</name>
        <dbReference type="ChEBI" id="CHEBI:23378"/>
    </ligand>
</feature>
<comment type="subcellular location">
    <subcellularLocation>
        <location evidence="1">Periplasm</location>
    </subcellularLocation>
</comment>
<evidence type="ECO:0000256" key="6">
    <source>
        <dbReference type="ARBA" id="ARBA00022982"/>
    </source>
</evidence>
<keyword evidence="6" id="KW-0249">Electron transport</keyword>
<keyword evidence="4 9" id="KW-0479">Metal-binding</keyword>
<dbReference type="PRINTS" id="PR00156">
    <property type="entry name" value="COPPERBLUE"/>
</dbReference>
<evidence type="ECO:0000256" key="8">
    <source>
        <dbReference type="NCBIfam" id="TIGR02375"/>
    </source>
</evidence>
<comment type="cofactor">
    <cofactor evidence="9">
        <name>Cu cation</name>
        <dbReference type="ChEBI" id="CHEBI:23378"/>
    </cofactor>
    <text evidence="9">Binds 1 copper ion per subunit.</text>
</comment>
<reference evidence="11 12" key="1">
    <citation type="journal article" date="2012" name="J. Bacteriol.">
        <title>Draft Genome Sequence of Oceaniovalibus guishaninsula JLT2003T.</title>
        <authorList>
            <person name="Tang K."/>
            <person name="Liu K."/>
            <person name="Jiao N."/>
        </authorList>
    </citation>
    <scope>NUCLEOTIDE SEQUENCE [LARGE SCALE GENOMIC DNA]</scope>
    <source>
        <strain evidence="11 12">JLT2003</strain>
    </source>
</reference>
<dbReference type="InterPro" id="IPR012745">
    <property type="entry name" value="Pseudoazurin"/>
</dbReference>
<dbReference type="GO" id="GO:0009055">
    <property type="term" value="F:electron transfer activity"/>
    <property type="evidence" value="ECO:0007669"/>
    <property type="project" value="InterPro"/>
</dbReference>
<dbReference type="NCBIfam" id="TIGR02375">
    <property type="entry name" value="pseudoazurin"/>
    <property type="match status" value="1"/>
</dbReference>
<evidence type="ECO:0000256" key="4">
    <source>
        <dbReference type="ARBA" id="ARBA00022723"/>
    </source>
</evidence>
<evidence type="ECO:0000256" key="5">
    <source>
        <dbReference type="ARBA" id="ARBA00022764"/>
    </source>
</evidence>
<comment type="caution">
    <text evidence="11">The sequence shown here is derived from an EMBL/GenBank/DDBJ whole genome shotgun (WGS) entry which is preliminary data.</text>
</comment>
<dbReference type="InterPro" id="IPR001235">
    <property type="entry name" value="Copper_blue_Plastocyanin"/>
</dbReference>
<dbReference type="PATRIC" id="fig|1231392.3.peg.1073"/>
<evidence type="ECO:0000256" key="2">
    <source>
        <dbReference type="ARBA" id="ARBA00016984"/>
    </source>
</evidence>
<evidence type="ECO:0000256" key="1">
    <source>
        <dbReference type="ARBA" id="ARBA00004418"/>
    </source>
</evidence>
<proteinExistence type="predicted"/>
<dbReference type="STRING" id="1231392.OCGS_1068"/>
<dbReference type="PRINTS" id="PR00155">
    <property type="entry name" value="AMICYANIN"/>
</dbReference>
<dbReference type="InterPro" id="IPR008972">
    <property type="entry name" value="Cupredoxin"/>
</dbReference>
<dbReference type="Pfam" id="PF00127">
    <property type="entry name" value="Copper-bind"/>
    <property type="match status" value="1"/>
</dbReference>
<evidence type="ECO:0000256" key="3">
    <source>
        <dbReference type="ARBA" id="ARBA00022448"/>
    </source>
</evidence>
<sequence length="135" mass="14696">MALTGTAALAETVEVKMLNKGEKGAMVFEPDFVRVQPGDTVKFVATDKGHNAESILDMIPDGADTFKGKINEEIEVTLDQPGLYGVKCLPHYAMGMVMTVAVGDDVTIPDDYMEGRMPAKAKERFAEQLEQLDSL</sequence>
<dbReference type="Gene3D" id="2.60.40.420">
    <property type="entry name" value="Cupredoxins - blue copper proteins"/>
    <property type="match status" value="1"/>
</dbReference>
<dbReference type="InterPro" id="IPR000923">
    <property type="entry name" value="BlueCu_1"/>
</dbReference>
<protein>
    <recommendedName>
        <fullName evidence="2 8">Pseudoazurin</fullName>
    </recommendedName>
</protein>
<dbReference type="GO" id="GO:0005507">
    <property type="term" value="F:copper ion binding"/>
    <property type="evidence" value="ECO:0007669"/>
    <property type="project" value="UniProtKB-UniRule"/>
</dbReference>
<keyword evidence="7 9" id="KW-0186">Copper</keyword>
<feature type="domain" description="Blue (type 1) copper" evidence="10">
    <location>
        <begin position="16"/>
        <end position="102"/>
    </location>
</feature>
<organism evidence="11 12">
    <name type="scientific">Oceaniovalibus guishaninsula JLT2003</name>
    <dbReference type="NCBI Taxonomy" id="1231392"/>
    <lineage>
        <taxon>Bacteria</taxon>
        <taxon>Pseudomonadati</taxon>
        <taxon>Pseudomonadota</taxon>
        <taxon>Alphaproteobacteria</taxon>
        <taxon>Rhodobacterales</taxon>
        <taxon>Roseobacteraceae</taxon>
        <taxon>Oceaniovalibus</taxon>
    </lineage>
</organism>
<evidence type="ECO:0000256" key="7">
    <source>
        <dbReference type="ARBA" id="ARBA00023008"/>
    </source>
</evidence>
<feature type="binding site" evidence="9">
    <location>
        <position position="88"/>
    </location>
    <ligand>
        <name>Cu cation</name>
        <dbReference type="ChEBI" id="CHEBI:23378"/>
    </ligand>
</feature>
<name>K2I739_9RHOB</name>
<keyword evidence="3" id="KW-0813">Transport</keyword>
<keyword evidence="12" id="KW-1185">Reference proteome</keyword>
<dbReference type="CDD" id="cd04218">
    <property type="entry name" value="Pseudoazurin"/>
    <property type="match status" value="1"/>
</dbReference>
<dbReference type="eggNOG" id="COG3794">
    <property type="taxonomic scope" value="Bacteria"/>
</dbReference>
<dbReference type="PROSITE" id="PS00196">
    <property type="entry name" value="COPPER_BLUE"/>
    <property type="match status" value="1"/>
</dbReference>
<evidence type="ECO:0000313" key="11">
    <source>
        <dbReference type="EMBL" id="EKE44835.1"/>
    </source>
</evidence>
<dbReference type="AlphaFoldDB" id="K2I739"/>
<dbReference type="GO" id="GO:0042597">
    <property type="term" value="C:periplasmic space"/>
    <property type="evidence" value="ECO:0007669"/>
    <property type="project" value="UniProtKB-SubCell"/>
</dbReference>
<keyword evidence="5" id="KW-0574">Periplasm</keyword>
<dbReference type="InterPro" id="IPR028871">
    <property type="entry name" value="BlueCu_1_BS"/>
</dbReference>
<evidence type="ECO:0000256" key="9">
    <source>
        <dbReference type="PIRSR" id="PIRSR602386-1"/>
    </source>
</evidence>
<dbReference type="Proteomes" id="UP000006765">
    <property type="component" value="Unassembled WGS sequence"/>
</dbReference>
<feature type="binding site" evidence="9">
    <location>
        <position position="91"/>
    </location>
    <ligand>
        <name>Cu cation</name>
        <dbReference type="ChEBI" id="CHEBI:23378"/>
    </ligand>
</feature>
<gene>
    <name evidence="11" type="ORF">OCGS_1068</name>
</gene>
<dbReference type="EMBL" id="AMGO01000013">
    <property type="protein sequence ID" value="EKE44835.1"/>
    <property type="molecule type" value="Genomic_DNA"/>
</dbReference>
<evidence type="ECO:0000259" key="10">
    <source>
        <dbReference type="Pfam" id="PF00127"/>
    </source>
</evidence>